<dbReference type="AlphaFoldDB" id="A0A9D1JT81"/>
<evidence type="ECO:0000313" key="3">
    <source>
        <dbReference type="EMBL" id="HIS64882.1"/>
    </source>
</evidence>
<feature type="domain" description="HTH cro/C1-type" evidence="2">
    <location>
        <begin position="22"/>
        <end position="78"/>
    </location>
</feature>
<dbReference type="GO" id="GO:0003677">
    <property type="term" value="F:DNA binding"/>
    <property type="evidence" value="ECO:0007669"/>
    <property type="project" value="UniProtKB-KW"/>
</dbReference>
<dbReference type="GO" id="GO:0005829">
    <property type="term" value="C:cytosol"/>
    <property type="evidence" value="ECO:0007669"/>
    <property type="project" value="TreeGrafter"/>
</dbReference>
<protein>
    <submittedName>
        <fullName evidence="3">Helix-turn-helix transcriptional regulator</fullName>
    </submittedName>
</protein>
<reference evidence="3" key="1">
    <citation type="submission" date="2020-10" db="EMBL/GenBank/DDBJ databases">
        <authorList>
            <person name="Gilroy R."/>
        </authorList>
    </citation>
    <scope>NUCLEOTIDE SEQUENCE</scope>
    <source>
        <strain evidence="3">ChiBcec16-1751</strain>
    </source>
</reference>
<sequence length="87" mass="10304">MKRQVQPLVFDGNIYNTIRRNIKRYRQEKGLTAAELAEMIGRSHDFMRQIESEKVGYNFSLDTFYRISVALDVSMDELAEQTKKREK</sequence>
<keyword evidence="1" id="KW-0238">DNA-binding</keyword>
<evidence type="ECO:0000256" key="1">
    <source>
        <dbReference type="ARBA" id="ARBA00023125"/>
    </source>
</evidence>
<organism evidence="3 4">
    <name type="scientific">Candidatus Avoscillospira avistercoris</name>
    <dbReference type="NCBI Taxonomy" id="2840707"/>
    <lineage>
        <taxon>Bacteria</taxon>
        <taxon>Bacillati</taxon>
        <taxon>Bacillota</taxon>
        <taxon>Clostridia</taxon>
        <taxon>Eubacteriales</taxon>
        <taxon>Oscillospiraceae</taxon>
        <taxon>Oscillospiraceae incertae sedis</taxon>
        <taxon>Candidatus Avoscillospira</taxon>
    </lineage>
</organism>
<dbReference type="CDD" id="cd00093">
    <property type="entry name" value="HTH_XRE"/>
    <property type="match status" value="1"/>
</dbReference>
<dbReference type="InterPro" id="IPR001387">
    <property type="entry name" value="Cro/C1-type_HTH"/>
</dbReference>
<accession>A0A9D1JT81</accession>
<proteinExistence type="predicted"/>
<dbReference type="GO" id="GO:0003700">
    <property type="term" value="F:DNA-binding transcription factor activity"/>
    <property type="evidence" value="ECO:0007669"/>
    <property type="project" value="TreeGrafter"/>
</dbReference>
<dbReference type="Proteomes" id="UP000886741">
    <property type="component" value="Unassembled WGS sequence"/>
</dbReference>
<dbReference type="InterPro" id="IPR010982">
    <property type="entry name" value="Lambda_DNA-bd_dom_sf"/>
</dbReference>
<comment type="caution">
    <text evidence="3">The sequence shown here is derived from an EMBL/GenBank/DDBJ whole genome shotgun (WGS) entry which is preliminary data.</text>
</comment>
<dbReference type="InterPro" id="IPR050807">
    <property type="entry name" value="TransReg_Diox_bact_type"/>
</dbReference>
<dbReference type="SUPFAM" id="SSF47413">
    <property type="entry name" value="lambda repressor-like DNA-binding domains"/>
    <property type="match status" value="1"/>
</dbReference>
<dbReference type="PROSITE" id="PS50943">
    <property type="entry name" value="HTH_CROC1"/>
    <property type="match status" value="1"/>
</dbReference>
<dbReference type="Gene3D" id="1.10.260.40">
    <property type="entry name" value="lambda repressor-like DNA-binding domains"/>
    <property type="match status" value="1"/>
</dbReference>
<name>A0A9D1JT81_9FIRM</name>
<reference evidence="3" key="2">
    <citation type="journal article" date="2021" name="PeerJ">
        <title>Extensive microbial diversity within the chicken gut microbiome revealed by metagenomics and culture.</title>
        <authorList>
            <person name="Gilroy R."/>
            <person name="Ravi A."/>
            <person name="Getino M."/>
            <person name="Pursley I."/>
            <person name="Horton D.L."/>
            <person name="Alikhan N.F."/>
            <person name="Baker D."/>
            <person name="Gharbi K."/>
            <person name="Hall N."/>
            <person name="Watson M."/>
            <person name="Adriaenssens E.M."/>
            <person name="Foster-Nyarko E."/>
            <person name="Jarju S."/>
            <person name="Secka A."/>
            <person name="Antonio M."/>
            <person name="Oren A."/>
            <person name="Chaudhuri R.R."/>
            <person name="La Ragione R."/>
            <person name="Hildebrand F."/>
            <person name="Pallen M.J."/>
        </authorList>
    </citation>
    <scope>NUCLEOTIDE SEQUENCE</scope>
    <source>
        <strain evidence="3">ChiBcec16-1751</strain>
    </source>
</reference>
<dbReference type="EMBL" id="DVJJ01000087">
    <property type="protein sequence ID" value="HIS64882.1"/>
    <property type="molecule type" value="Genomic_DNA"/>
</dbReference>
<evidence type="ECO:0000313" key="4">
    <source>
        <dbReference type="Proteomes" id="UP000886741"/>
    </source>
</evidence>
<gene>
    <name evidence="3" type="ORF">IAA83_05870</name>
</gene>
<dbReference type="Pfam" id="PF01381">
    <property type="entry name" value="HTH_3"/>
    <property type="match status" value="1"/>
</dbReference>
<dbReference type="PANTHER" id="PTHR46797">
    <property type="entry name" value="HTH-TYPE TRANSCRIPTIONAL REGULATOR"/>
    <property type="match status" value="1"/>
</dbReference>
<dbReference type="SMART" id="SM00530">
    <property type="entry name" value="HTH_XRE"/>
    <property type="match status" value="1"/>
</dbReference>
<dbReference type="PANTHER" id="PTHR46797:SF1">
    <property type="entry name" value="METHYLPHOSPHONATE SYNTHASE"/>
    <property type="match status" value="1"/>
</dbReference>
<evidence type="ECO:0000259" key="2">
    <source>
        <dbReference type="PROSITE" id="PS50943"/>
    </source>
</evidence>